<dbReference type="InterPro" id="IPR012340">
    <property type="entry name" value="NA-bd_OB-fold"/>
</dbReference>
<feature type="region of interest" description="Disordered" evidence="1">
    <location>
        <begin position="1069"/>
        <end position="1091"/>
    </location>
</feature>
<dbReference type="GO" id="GO:0003723">
    <property type="term" value="F:RNA binding"/>
    <property type="evidence" value="ECO:0007669"/>
    <property type="project" value="InterPro"/>
</dbReference>
<dbReference type="Proteomes" id="UP001172673">
    <property type="component" value="Unassembled WGS sequence"/>
</dbReference>
<dbReference type="GO" id="GO:0006402">
    <property type="term" value="P:mRNA catabolic process"/>
    <property type="evidence" value="ECO:0007669"/>
    <property type="project" value="TreeGrafter"/>
</dbReference>
<dbReference type="Pfam" id="PF00773">
    <property type="entry name" value="RNB"/>
    <property type="match status" value="1"/>
</dbReference>
<keyword evidence="3" id="KW-0269">Exonuclease</keyword>
<dbReference type="EC" id="3.1.13.1" evidence="3"/>
<dbReference type="InterPro" id="IPR056625">
    <property type="entry name" value="SH3_CYT4"/>
</dbReference>
<dbReference type="SUPFAM" id="SSF50249">
    <property type="entry name" value="Nucleic acid-binding proteins"/>
    <property type="match status" value="1"/>
</dbReference>
<dbReference type="EMBL" id="JAPDRK010000015">
    <property type="protein sequence ID" value="KAJ9605688.1"/>
    <property type="molecule type" value="Genomic_DNA"/>
</dbReference>
<organism evidence="3 4">
    <name type="scientific">Cladophialophora chaetospira</name>
    <dbReference type="NCBI Taxonomy" id="386627"/>
    <lineage>
        <taxon>Eukaryota</taxon>
        <taxon>Fungi</taxon>
        <taxon>Dikarya</taxon>
        <taxon>Ascomycota</taxon>
        <taxon>Pezizomycotina</taxon>
        <taxon>Eurotiomycetes</taxon>
        <taxon>Chaetothyriomycetidae</taxon>
        <taxon>Chaetothyriales</taxon>
        <taxon>Herpotrichiellaceae</taxon>
        <taxon>Cladophialophora</taxon>
    </lineage>
</organism>
<evidence type="ECO:0000313" key="3">
    <source>
        <dbReference type="EMBL" id="KAJ9605688.1"/>
    </source>
</evidence>
<evidence type="ECO:0000259" key="2">
    <source>
        <dbReference type="SMART" id="SM00955"/>
    </source>
</evidence>
<dbReference type="GO" id="GO:0008859">
    <property type="term" value="F:exoribonuclease II activity"/>
    <property type="evidence" value="ECO:0007669"/>
    <property type="project" value="UniProtKB-EC"/>
</dbReference>
<proteinExistence type="predicted"/>
<dbReference type="InterPro" id="IPR056624">
    <property type="entry name" value="WH_CYT4"/>
</dbReference>
<feature type="compositionally biased region" description="Basic and acidic residues" evidence="1">
    <location>
        <begin position="1072"/>
        <end position="1084"/>
    </location>
</feature>
<sequence length="1091" mass="122631">MLASRVRAGRAGNISKHRLRYVCPECQLNALLSGPFERQPATKKTNIHERSFVTLNRNHASVEPPHRLLDKSTSVIRNHLKSWTVENQKKKKAAVDKAGGDSHKLQRLAALPDSMFIEEASSPDSTPADDEAARGDEAGETWEDGVVAGSNGAYAPGDLIWWRPGFDTTFARSQLALFLGHMGIQRQWILADGRWVVERPRVQDSPAFKGFASDLEIEAIRKHLPAKPLEFNQHDYDPNILTSFSFAGDLPASIAEPLVVRFAALLEEISSWRRENLALLDSLYDRIADEERYISFQLPDLVANLLETEYSKVAPAALLTIYRALKRKYTTVITVHQPRYQNSATVTIMPKRLARKFDQVCSWAREYQESAAEAAMGKDVRAGVELNPLSAFVAKARRLILKSRTHRSPTTIGSLGPSSIQGPITEGDLPRKDNDEAFSDNDKLFIEFLWDCYVRSPSPDNNRNLAIASLILRAVGAYPKLRLDRNMGRLLLQELGTLPPWFLKSDHDVGMDLPHGRASPEMKRVFEAAETFCQESGMPATLNPDILKDSMAHLRQDLGELPVYCIDVGEATVREDGFSVEPNPEHPGTYWIHGHNTHPSAFFDTDHILAQRARMLTQSVFHHNRVARIFPQSFCTLMSISKDAPSLTVSTLLTEDGQVLDVKVRPTVVRNVVTLTNAAVELILNRPQYEAASLTLGVDGGMHFEAMAPAAPRDLERAQEHLPNLQLLERLVLAREARRKTETDVPPDWEMQGSLSEMSYAYVYGSKYSEGDLFRSQQFEGDPAMRIKFNRYLKLNRVGEMAKHVTLTSLLGDIVTESAGKWFGDRRLPAIFFGCSYAPDYPAERLNNLKRGEPAQYPIGKLSTSPIPHVHKSHKTHLWLSNSLRRFTDLLAHYNADAYLRAEADGLVEPGQPSDKLELPFPVDECQKFIDNEAPKMYEWALVLSKREKLHWVTQALFRAFHFKEVELPEIWDLHITSVVPSKTRPDDSRLRGFFLPFQTFAVVLASKEGWEKGAKRRQYLPVKLELVDLERLMVVVRVAGPPSDEHSQKGPIHLAPKNPVYEIASGALREVSGKKDSRPRDGTEASIATA</sequence>
<dbReference type="Pfam" id="PF23214">
    <property type="entry name" value="SH3_CYT4"/>
    <property type="match status" value="1"/>
</dbReference>
<accession>A0AA38X2L8</accession>
<name>A0AA38X2L8_9EURO</name>
<evidence type="ECO:0000313" key="4">
    <source>
        <dbReference type="Proteomes" id="UP001172673"/>
    </source>
</evidence>
<dbReference type="GO" id="GO:0000932">
    <property type="term" value="C:P-body"/>
    <property type="evidence" value="ECO:0007669"/>
    <property type="project" value="TreeGrafter"/>
</dbReference>
<keyword evidence="3" id="KW-0540">Nuclease</keyword>
<protein>
    <submittedName>
        <fullName evidence="3">3'-5' RNA exonuclease complex component</fullName>
        <ecNumber evidence="3">3.1.13.1</ecNumber>
    </submittedName>
</protein>
<dbReference type="InterPro" id="IPR001900">
    <property type="entry name" value="RNase_II/R"/>
</dbReference>
<dbReference type="InterPro" id="IPR050180">
    <property type="entry name" value="RNR_Ribonuclease"/>
</dbReference>
<keyword evidence="4" id="KW-1185">Reference proteome</keyword>
<feature type="domain" description="RNB" evidence="2">
    <location>
        <begin position="555"/>
        <end position="902"/>
    </location>
</feature>
<dbReference type="Pfam" id="PF23216">
    <property type="entry name" value="WHD_CYT4"/>
    <property type="match status" value="1"/>
</dbReference>
<dbReference type="PANTHER" id="PTHR23355:SF65">
    <property type="entry name" value="EXORIBONUCLEASE CYT-4, PUTATIVE (AFU_ORTHOLOGUE AFUA_7G01550)-RELATED"/>
    <property type="match status" value="1"/>
</dbReference>
<dbReference type="AlphaFoldDB" id="A0AA38X2L8"/>
<keyword evidence="3" id="KW-0378">Hydrolase</keyword>
<reference evidence="3" key="1">
    <citation type="submission" date="2022-10" db="EMBL/GenBank/DDBJ databases">
        <title>Culturing micro-colonial fungi from biological soil crusts in the Mojave desert and describing Neophaeococcomyces mojavensis, and introducing the new genera and species Taxawa tesnikishii.</title>
        <authorList>
            <person name="Kurbessoian T."/>
            <person name="Stajich J.E."/>
        </authorList>
    </citation>
    <scope>NUCLEOTIDE SEQUENCE</scope>
    <source>
        <strain evidence="3">TK_41</strain>
    </source>
</reference>
<comment type="caution">
    <text evidence="3">The sequence shown here is derived from an EMBL/GenBank/DDBJ whole genome shotgun (WGS) entry which is preliminary data.</text>
</comment>
<evidence type="ECO:0000256" key="1">
    <source>
        <dbReference type="SAM" id="MobiDB-lite"/>
    </source>
</evidence>
<dbReference type="PANTHER" id="PTHR23355">
    <property type="entry name" value="RIBONUCLEASE"/>
    <property type="match status" value="1"/>
</dbReference>
<gene>
    <name evidence="3" type="primary">MSU1</name>
    <name evidence="3" type="ORF">H2200_009537</name>
</gene>
<dbReference type="SMART" id="SM00955">
    <property type="entry name" value="RNB"/>
    <property type="match status" value="1"/>
</dbReference>